<name>A0A0B6ZFG2_9EUPU</name>
<dbReference type="EMBL" id="HACG01020423">
    <property type="protein sequence ID" value="CEK67288.1"/>
    <property type="molecule type" value="Transcribed_RNA"/>
</dbReference>
<organism evidence="1">
    <name type="scientific">Arion vulgaris</name>
    <dbReference type="NCBI Taxonomy" id="1028688"/>
    <lineage>
        <taxon>Eukaryota</taxon>
        <taxon>Metazoa</taxon>
        <taxon>Spiralia</taxon>
        <taxon>Lophotrochozoa</taxon>
        <taxon>Mollusca</taxon>
        <taxon>Gastropoda</taxon>
        <taxon>Heterobranchia</taxon>
        <taxon>Euthyneura</taxon>
        <taxon>Panpulmonata</taxon>
        <taxon>Eupulmonata</taxon>
        <taxon>Stylommatophora</taxon>
        <taxon>Helicina</taxon>
        <taxon>Arionoidea</taxon>
        <taxon>Arionidae</taxon>
        <taxon>Arion</taxon>
    </lineage>
</organism>
<sequence>MWLLASTPVCNMSKIWDIQVVFYSIYIRHAQWKVVLVESEMMDACFYFSVRTATFIA</sequence>
<gene>
    <name evidence="1" type="primary">ORF62088</name>
</gene>
<dbReference type="AlphaFoldDB" id="A0A0B6ZFG2"/>
<protein>
    <submittedName>
        <fullName evidence="1">Uncharacterized protein</fullName>
    </submittedName>
</protein>
<proteinExistence type="predicted"/>
<evidence type="ECO:0000313" key="1">
    <source>
        <dbReference type="EMBL" id="CEK67288.1"/>
    </source>
</evidence>
<accession>A0A0B6ZFG2</accession>
<reference evidence="1" key="1">
    <citation type="submission" date="2014-12" db="EMBL/GenBank/DDBJ databases">
        <title>Insight into the proteome of Arion vulgaris.</title>
        <authorList>
            <person name="Aradska J."/>
            <person name="Bulat T."/>
            <person name="Smidak R."/>
            <person name="Sarate P."/>
            <person name="Gangsoo J."/>
            <person name="Sialana F."/>
            <person name="Bilban M."/>
            <person name="Lubec G."/>
        </authorList>
    </citation>
    <scope>NUCLEOTIDE SEQUENCE</scope>
    <source>
        <tissue evidence="1">Skin</tissue>
    </source>
</reference>